<dbReference type="Pfam" id="PF07423">
    <property type="entry name" value="DUF1510"/>
    <property type="match status" value="1"/>
</dbReference>
<evidence type="ECO:0000313" key="5">
    <source>
        <dbReference type="Proteomes" id="UP000027936"/>
    </source>
</evidence>
<sequence length="248" mass="27275">MKYDFKDLYEGPRFQNRAKKRKIKLIMTGIVAIIGIVLIIGIINIFSGGSEEANVAPEEPNETEQAVDDNDEEMADDAEIDDESLSIGDNEATQNETITEKVSPNKPETSKGVKNSDTASDSTKKENSESKVIGSVEENWEPVGTEQEGEHVTDFTKGSQDWVEMTQAVSSATGLSNDNMIVWWMGNGGSSNKAISTVSTKDKGTYYRVQLEWVNGSGWKPVKVEEVEGNDHQPETESATSTETTKNR</sequence>
<evidence type="ECO:0000313" key="4">
    <source>
        <dbReference type="EMBL" id="KEF39372.1"/>
    </source>
</evidence>
<dbReference type="PATRIC" id="fig|1348973.3.peg.1107"/>
<feature type="region of interest" description="Disordered" evidence="1">
    <location>
        <begin position="224"/>
        <end position="248"/>
    </location>
</feature>
<feature type="compositionally biased region" description="Low complexity" evidence="1">
    <location>
        <begin position="236"/>
        <end position="248"/>
    </location>
</feature>
<feature type="compositionally biased region" description="Polar residues" evidence="1">
    <location>
        <begin position="112"/>
        <end position="121"/>
    </location>
</feature>
<dbReference type="OrthoDB" id="2168558at2"/>
<feature type="region of interest" description="Disordered" evidence="1">
    <location>
        <begin position="52"/>
        <end position="149"/>
    </location>
</feature>
<protein>
    <recommendedName>
        <fullName evidence="3">DUF1510 domain-containing protein</fullName>
    </recommendedName>
</protein>
<evidence type="ECO:0000256" key="2">
    <source>
        <dbReference type="SAM" id="Phobius"/>
    </source>
</evidence>
<proteinExistence type="predicted"/>
<dbReference type="AlphaFoldDB" id="A0A072NQ45"/>
<keyword evidence="2" id="KW-0812">Transmembrane</keyword>
<comment type="caution">
    <text evidence="4">The sequence shown here is derived from an EMBL/GenBank/DDBJ whole genome shotgun (WGS) entry which is preliminary data.</text>
</comment>
<feature type="transmembrane region" description="Helical" evidence="2">
    <location>
        <begin position="25"/>
        <end position="46"/>
    </location>
</feature>
<evidence type="ECO:0000256" key="1">
    <source>
        <dbReference type="SAM" id="MobiDB-lite"/>
    </source>
</evidence>
<name>A0A072NQ45_SCHAZ</name>
<organism evidence="4 5">
    <name type="scientific">Schinkia azotoformans MEV2011</name>
    <dbReference type="NCBI Taxonomy" id="1348973"/>
    <lineage>
        <taxon>Bacteria</taxon>
        <taxon>Bacillati</taxon>
        <taxon>Bacillota</taxon>
        <taxon>Bacilli</taxon>
        <taxon>Bacillales</taxon>
        <taxon>Bacillaceae</taxon>
        <taxon>Calidifontibacillus/Schinkia group</taxon>
        <taxon>Schinkia</taxon>
    </lineage>
</organism>
<feature type="compositionally biased region" description="Polar residues" evidence="1">
    <location>
        <begin position="91"/>
        <end position="102"/>
    </location>
</feature>
<feature type="compositionally biased region" description="Basic and acidic residues" evidence="1">
    <location>
        <begin position="224"/>
        <end position="235"/>
    </location>
</feature>
<dbReference type="RefSeq" id="WP_051678077.1">
    <property type="nucleotide sequence ID" value="NZ_JJRY01000003.1"/>
</dbReference>
<feature type="compositionally biased region" description="Acidic residues" evidence="1">
    <location>
        <begin position="59"/>
        <end position="84"/>
    </location>
</feature>
<evidence type="ECO:0000259" key="3">
    <source>
        <dbReference type="Pfam" id="PF07423"/>
    </source>
</evidence>
<feature type="domain" description="DUF1510" evidence="3">
    <location>
        <begin position="136"/>
        <end position="226"/>
    </location>
</feature>
<accession>A0A072NQ45</accession>
<keyword evidence="2" id="KW-1133">Transmembrane helix</keyword>
<dbReference type="Proteomes" id="UP000027936">
    <property type="component" value="Unassembled WGS sequence"/>
</dbReference>
<dbReference type="InterPro" id="IPR009988">
    <property type="entry name" value="DUF1510"/>
</dbReference>
<keyword evidence="2" id="KW-0472">Membrane</keyword>
<dbReference type="EMBL" id="JJRY01000003">
    <property type="protein sequence ID" value="KEF39372.1"/>
    <property type="molecule type" value="Genomic_DNA"/>
</dbReference>
<reference evidence="4 5" key="1">
    <citation type="submission" date="2014-04" db="EMBL/GenBank/DDBJ databases">
        <title>Draft genome sequence of Bacillus azotoformans MEV2011, a (co-) denitrifying strain unable to grow in the presence of oxygen.</title>
        <authorList>
            <person name="Nielsen M."/>
            <person name="Schreiber L."/>
            <person name="Finster K."/>
            <person name="Schramm A."/>
        </authorList>
    </citation>
    <scope>NUCLEOTIDE SEQUENCE [LARGE SCALE GENOMIC DNA]</scope>
    <source>
        <strain evidence="4 5">MEV2011</strain>
    </source>
</reference>
<gene>
    <name evidence="4" type="ORF">M670_01135</name>
</gene>